<evidence type="ECO:0000313" key="3">
    <source>
        <dbReference type="EMBL" id="CAB4198558.1"/>
    </source>
</evidence>
<sequence>MSLNTFNNYGFIEHVFTNKELQPIRDEIDEIQADFDMHQPQQWNTRLSGNLKREFALPKSLKHAESIILPHVEEYVEFFNFLKDSFLTREEVDFSLNSLWVNFQAKNEFNPLHNHDGFMSFVIYTKVPFKMRDELAASPGINSNNNVPGHFQFSYTGILGGISNHYVPVDESYENTLMLFPSKLMHCVYPFFTSDEYRISVAGNIYCNRKNSATK</sequence>
<dbReference type="EMBL" id="LR798454">
    <property type="protein sequence ID" value="CAB5238615.1"/>
    <property type="molecule type" value="Genomic_DNA"/>
</dbReference>
<dbReference type="InterPro" id="IPR012668">
    <property type="entry name" value="CHP02466"/>
</dbReference>
<dbReference type="Gene3D" id="2.60.120.620">
    <property type="entry name" value="q2cbj1_9rhob like domain"/>
    <property type="match status" value="1"/>
</dbReference>
<accession>A0A6J5RYH9</accession>
<dbReference type="EMBL" id="LR797019">
    <property type="protein sequence ID" value="CAB4182250.1"/>
    <property type="molecule type" value="Genomic_DNA"/>
</dbReference>
<dbReference type="EMBL" id="LR796861">
    <property type="protein sequence ID" value="CAB4170551.1"/>
    <property type="molecule type" value="Genomic_DNA"/>
</dbReference>
<dbReference type="EMBL" id="LR797375">
    <property type="protein sequence ID" value="CAB4211502.1"/>
    <property type="molecule type" value="Genomic_DNA"/>
</dbReference>
<dbReference type="Pfam" id="PF13759">
    <property type="entry name" value="2OG-FeII_Oxy_5"/>
    <property type="match status" value="1"/>
</dbReference>
<dbReference type="EMBL" id="LR797272">
    <property type="protein sequence ID" value="CAB4198558.1"/>
    <property type="molecule type" value="Genomic_DNA"/>
</dbReference>
<evidence type="ECO:0000313" key="1">
    <source>
        <dbReference type="EMBL" id="CAB4170551.1"/>
    </source>
</evidence>
<name>A0A6J5RYH9_9CAUD</name>
<gene>
    <name evidence="2" type="ORF">UFOVP1066_189</name>
    <name evidence="3" type="ORF">UFOVP1315_148</name>
    <name evidence="4" type="ORF">UFOVP1421_109</name>
    <name evidence="5" type="ORF">UFOVP1525_119</name>
    <name evidence="1" type="ORF">UFOVP909_82</name>
</gene>
<evidence type="ECO:0000313" key="5">
    <source>
        <dbReference type="EMBL" id="CAB5238615.1"/>
    </source>
</evidence>
<protein>
    <submittedName>
        <fullName evidence="3">Uncharacterized protein</fullName>
    </submittedName>
</protein>
<evidence type="ECO:0000313" key="4">
    <source>
        <dbReference type="EMBL" id="CAB4211502.1"/>
    </source>
</evidence>
<reference evidence="3" key="1">
    <citation type="submission" date="2020-05" db="EMBL/GenBank/DDBJ databases">
        <authorList>
            <person name="Chiriac C."/>
            <person name="Salcher M."/>
            <person name="Ghai R."/>
            <person name="Kavagutti S V."/>
        </authorList>
    </citation>
    <scope>NUCLEOTIDE SEQUENCE</scope>
</reference>
<organism evidence="3">
    <name type="scientific">uncultured Caudovirales phage</name>
    <dbReference type="NCBI Taxonomy" id="2100421"/>
    <lineage>
        <taxon>Viruses</taxon>
        <taxon>Duplodnaviria</taxon>
        <taxon>Heunggongvirae</taxon>
        <taxon>Uroviricota</taxon>
        <taxon>Caudoviricetes</taxon>
        <taxon>Peduoviridae</taxon>
        <taxon>Maltschvirus</taxon>
        <taxon>Maltschvirus maltsch</taxon>
    </lineage>
</organism>
<proteinExistence type="predicted"/>
<evidence type="ECO:0000313" key="2">
    <source>
        <dbReference type="EMBL" id="CAB4182250.1"/>
    </source>
</evidence>